<dbReference type="EMBL" id="ML170217">
    <property type="protein sequence ID" value="TDL17728.1"/>
    <property type="molecule type" value="Genomic_DNA"/>
</dbReference>
<keyword evidence="3" id="KW-1185">Reference proteome</keyword>
<dbReference type="AlphaFoldDB" id="A0A4Y7PRK9"/>
<dbReference type="Pfam" id="PF00646">
    <property type="entry name" value="F-box"/>
    <property type="match status" value="1"/>
</dbReference>
<dbReference type="Proteomes" id="UP000294933">
    <property type="component" value="Unassembled WGS sequence"/>
</dbReference>
<dbReference type="PROSITE" id="PS50181">
    <property type="entry name" value="FBOX"/>
    <property type="match status" value="1"/>
</dbReference>
<evidence type="ECO:0000313" key="2">
    <source>
        <dbReference type="EMBL" id="TDL17728.1"/>
    </source>
</evidence>
<accession>A0A4Y7PRK9</accession>
<sequence>MTILDTLPIELVHKILELAQPVDVASFAQSNRTFRSLVYGSPNQQLWKELFLAEPLWDDPRECVTPCGEFLAQSNSEYEFDWKGEVKRRTRARTLVNGKDLLLGAERAKPGELRDTLQTLISMIVNVPPSPPSFNRNWVKEVLGQGIFLDTCSVTDPVLSDRLAQLHTYFGLTLQDADRKRQAESRGFIYDLRNYTSASNWGPYLPDGTGRVNWAHVRAVHQDMAMHSIMFDNYGDTHLRLWYNNSALLPNGSRDISPFRSKDFVEVPRDIECKFTVTHIVPDAHHPLRPKIHFKGSVQGMEVIVGHVELTKHHDVRWHFRSSAATEFLWSSEGIQIGAVRSEYGVLGTWTTVSHDDDDPVGPFWLRKKHILREELPKLPDVHLQW</sequence>
<dbReference type="Gene3D" id="1.20.1280.50">
    <property type="match status" value="1"/>
</dbReference>
<reference evidence="2 3" key="1">
    <citation type="submission" date="2018-06" db="EMBL/GenBank/DDBJ databases">
        <title>A transcriptomic atlas of mushroom development highlights an independent origin of complex multicellularity.</title>
        <authorList>
            <consortium name="DOE Joint Genome Institute"/>
            <person name="Krizsan K."/>
            <person name="Almasi E."/>
            <person name="Merenyi Z."/>
            <person name="Sahu N."/>
            <person name="Viragh M."/>
            <person name="Koszo T."/>
            <person name="Mondo S."/>
            <person name="Kiss B."/>
            <person name="Balint B."/>
            <person name="Kues U."/>
            <person name="Barry K."/>
            <person name="Hegedus J.C."/>
            <person name="Henrissat B."/>
            <person name="Johnson J."/>
            <person name="Lipzen A."/>
            <person name="Ohm R."/>
            <person name="Nagy I."/>
            <person name="Pangilinan J."/>
            <person name="Yan J."/>
            <person name="Xiong Y."/>
            <person name="Grigoriev I.V."/>
            <person name="Hibbett D.S."/>
            <person name="Nagy L.G."/>
        </authorList>
    </citation>
    <scope>NUCLEOTIDE SEQUENCE [LARGE SCALE GENOMIC DNA]</scope>
    <source>
        <strain evidence="2 3">SZMC22713</strain>
    </source>
</reference>
<feature type="domain" description="F-box" evidence="1">
    <location>
        <begin position="1"/>
        <end position="50"/>
    </location>
</feature>
<dbReference type="SUPFAM" id="SSF81383">
    <property type="entry name" value="F-box domain"/>
    <property type="match status" value="1"/>
</dbReference>
<dbReference type="STRING" id="50990.A0A4Y7PRK9"/>
<protein>
    <recommendedName>
        <fullName evidence="1">F-box domain-containing protein</fullName>
    </recommendedName>
</protein>
<name>A0A4Y7PRK9_9AGAM</name>
<dbReference type="VEuPathDB" id="FungiDB:BD410DRAFT_882839"/>
<dbReference type="InterPro" id="IPR001810">
    <property type="entry name" value="F-box_dom"/>
</dbReference>
<dbReference type="InterPro" id="IPR036047">
    <property type="entry name" value="F-box-like_dom_sf"/>
</dbReference>
<proteinExistence type="predicted"/>
<gene>
    <name evidence="2" type="ORF">BD410DRAFT_882839</name>
</gene>
<evidence type="ECO:0000313" key="3">
    <source>
        <dbReference type="Proteomes" id="UP000294933"/>
    </source>
</evidence>
<organism evidence="2 3">
    <name type="scientific">Rickenella mellea</name>
    <dbReference type="NCBI Taxonomy" id="50990"/>
    <lineage>
        <taxon>Eukaryota</taxon>
        <taxon>Fungi</taxon>
        <taxon>Dikarya</taxon>
        <taxon>Basidiomycota</taxon>
        <taxon>Agaricomycotina</taxon>
        <taxon>Agaricomycetes</taxon>
        <taxon>Hymenochaetales</taxon>
        <taxon>Rickenellaceae</taxon>
        <taxon>Rickenella</taxon>
    </lineage>
</organism>
<dbReference type="OrthoDB" id="3226064at2759"/>
<evidence type="ECO:0000259" key="1">
    <source>
        <dbReference type="PROSITE" id="PS50181"/>
    </source>
</evidence>